<dbReference type="InterPro" id="IPR035681">
    <property type="entry name" value="ComA-like_MBL"/>
</dbReference>
<feature type="transmembrane region" description="Helical" evidence="7">
    <location>
        <begin position="476"/>
        <end position="499"/>
    </location>
</feature>
<feature type="region of interest" description="Disordered" evidence="6">
    <location>
        <begin position="142"/>
        <end position="169"/>
    </location>
</feature>
<dbReference type="RefSeq" id="WP_136781466.1">
    <property type="nucleotide sequence ID" value="NZ_SWCO01000003.1"/>
</dbReference>
<feature type="transmembrane region" description="Helical" evidence="7">
    <location>
        <begin position="374"/>
        <end position="391"/>
    </location>
</feature>
<organism evidence="9 10">
    <name type="scientific">Alteromonas portus</name>
    <dbReference type="NCBI Taxonomy" id="2565549"/>
    <lineage>
        <taxon>Bacteria</taxon>
        <taxon>Pseudomonadati</taxon>
        <taxon>Pseudomonadota</taxon>
        <taxon>Gammaproteobacteria</taxon>
        <taxon>Alteromonadales</taxon>
        <taxon>Alteromonadaceae</taxon>
        <taxon>Alteromonas/Salinimonas group</taxon>
        <taxon>Alteromonas</taxon>
    </lineage>
</organism>
<feature type="transmembrane region" description="Helical" evidence="7">
    <location>
        <begin position="511"/>
        <end position="531"/>
    </location>
</feature>
<protein>
    <submittedName>
        <fullName evidence="9">MBL fold metallo-hydrolase</fullName>
    </submittedName>
</protein>
<dbReference type="InterPro" id="IPR036866">
    <property type="entry name" value="RibonucZ/Hydroxyglut_hydro"/>
</dbReference>
<evidence type="ECO:0000313" key="10">
    <source>
        <dbReference type="Proteomes" id="UP000305471"/>
    </source>
</evidence>
<dbReference type="AlphaFoldDB" id="A0A4U0ZBZ3"/>
<dbReference type="SMART" id="SM00849">
    <property type="entry name" value="Lactamase_B"/>
    <property type="match status" value="1"/>
</dbReference>
<name>A0A4U0ZBZ3_9ALTE</name>
<dbReference type="EMBL" id="SWCO01000003">
    <property type="protein sequence ID" value="TKB03739.1"/>
    <property type="molecule type" value="Genomic_DNA"/>
</dbReference>
<dbReference type="Pfam" id="PF00753">
    <property type="entry name" value="Lactamase_B"/>
    <property type="match status" value="1"/>
</dbReference>
<dbReference type="InterPro" id="IPR001279">
    <property type="entry name" value="Metallo-B-lactamas"/>
</dbReference>
<keyword evidence="9" id="KW-0378">Hydrolase</keyword>
<feature type="transmembrane region" description="Helical" evidence="7">
    <location>
        <begin position="280"/>
        <end position="303"/>
    </location>
</feature>
<evidence type="ECO:0000256" key="7">
    <source>
        <dbReference type="SAM" id="Phobius"/>
    </source>
</evidence>
<dbReference type="Pfam" id="PF03772">
    <property type="entry name" value="Competence"/>
    <property type="match status" value="1"/>
</dbReference>
<dbReference type="NCBIfam" id="TIGR00360">
    <property type="entry name" value="ComEC_N-term"/>
    <property type="match status" value="1"/>
</dbReference>
<feature type="transmembrane region" description="Helical" evidence="7">
    <location>
        <begin position="350"/>
        <end position="368"/>
    </location>
</feature>
<reference evidence="9 10" key="1">
    <citation type="submission" date="2019-04" db="EMBL/GenBank/DDBJ databases">
        <title>Alteromonas portus sp. nov., an alginate lyase-excreting marine bacterium.</title>
        <authorList>
            <person name="Huang H."/>
            <person name="Mo K."/>
            <person name="Bao S."/>
        </authorList>
    </citation>
    <scope>NUCLEOTIDE SEQUENCE [LARGE SCALE GENOMIC DNA]</scope>
    <source>
        <strain evidence="9 10">HB161718</strain>
    </source>
</reference>
<feature type="transmembrane region" description="Helical" evidence="7">
    <location>
        <begin position="543"/>
        <end position="562"/>
    </location>
</feature>
<feature type="transmembrane region" description="Helical" evidence="7">
    <location>
        <begin position="452"/>
        <end position="470"/>
    </location>
</feature>
<evidence type="ECO:0000256" key="1">
    <source>
        <dbReference type="ARBA" id="ARBA00004651"/>
    </source>
</evidence>
<proteinExistence type="predicted"/>
<keyword evidence="10" id="KW-1185">Reference proteome</keyword>
<keyword evidence="5 7" id="KW-0472">Membrane</keyword>
<dbReference type="GO" id="GO:0016787">
    <property type="term" value="F:hydrolase activity"/>
    <property type="evidence" value="ECO:0007669"/>
    <property type="project" value="UniProtKB-KW"/>
</dbReference>
<accession>A0A4U0ZBZ3</accession>
<evidence type="ECO:0000256" key="3">
    <source>
        <dbReference type="ARBA" id="ARBA00022692"/>
    </source>
</evidence>
<dbReference type="PANTHER" id="PTHR30619:SF1">
    <property type="entry name" value="RECOMBINATION PROTEIN 2"/>
    <property type="match status" value="1"/>
</dbReference>
<evidence type="ECO:0000256" key="4">
    <source>
        <dbReference type="ARBA" id="ARBA00022989"/>
    </source>
</evidence>
<dbReference type="SUPFAM" id="SSF56281">
    <property type="entry name" value="Metallo-hydrolase/oxidoreductase"/>
    <property type="match status" value="1"/>
</dbReference>
<dbReference type="OrthoDB" id="9761531at2"/>
<gene>
    <name evidence="9" type="ORF">E5672_06540</name>
</gene>
<sequence>MALMIAILLKSLAIILLFSITKAKENNVLPEVLLCWTVSGLLTGVLWVASVGHFYYAWQLPQGKIQQDVTISGRVLSGGCVSAKANTSDTAYKYIVAIESVNGTSTSTFLNNEILPPFFKRVLTRTFNYKARLTHQHYEFANSRNTQGSVNNNTVDSEQETEGVQPQSGSASKVKLSCLHTGDTFTALVKLKPAYGKANPVGANRQQQLVSQFIHATGYIKSIEHNKTKHNHSVRYGLATTLQQLDLIHEKWWRALLLGDKTSFTLDDWTLLQRTGTGHIFSISGMHLSLIAGVCLLMSNPIIFLSTHFTNLFSNAKLWIVGSRPIGYLKIPKKRREPRVGKKVKFTAPIRATVLCTLILACCCYALLSGSALPVVRAFILVAMGCVLSLSRNAWRPVNIGLTMVSLSLILFPLSMLSASFYLSVGAVVCIWFLIGVWQLQRAPWYVSLFKLQIALTLIMMPLTLVWFGSASITAIFANLIALPVITLLLPVCLVSLLLTHFVKLAFVQQVSGMLLHFSDACLGYLLSLLNVLSEFSISTLNFYLSSSAALCLVGAFLVFLLPIWRYKSVCTMLLLVPLLATIQKWLPVNESMWALHVLDAGQASAIAVTKGNRAIVIDSGAQFNGVAHTATNHLLPLLESQHISNIDVVIHTHSDNDHAGGAATIKQHPLATQATFYSPTAGCERGKLLRWQNLTIHFLWPLKGNDQDNNAMSCVVKIASDSGSVLIPGDIEKASEYALITKETSESYAPQKVPTLNSSAAFSLETSLNASKLAADILIAPHHGSKTSSTNVFIEHVAPKAVIFTQGFENRWQFPAPVVAQRYQRFQITQYLTSYHGYIKATFEKGSFYIESQRKALHKRWYLPSIAPRHLNDEGVKVHAANKRL</sequence>
<keyword evidence="4 7" id="KW-1133">Transmembrane helix</keyword>
<keyword evidence="3 7" id="KW-0812">Transmembrane</keyword>
<dbReference type="CDD" id="cd07731">
    <property type="entry name" value="ComA-like_MBL-fold"/>
    <property type="match status" value="1"/>
</dbReference>
<evidence type="ECO:0000256" key="2">
    <source>
        <dbReference type="ARBA" id="ARBA00022475"/>
    </source>
</evidence>
<dbReference type="Proteomes" id="UP000305471">
    <property type="component" value="Unassembled WGS sequence"/>
</dbReference>
<feature type="transmembrane region" description="Helical" evidence="7">
    <location>
        <begin position="33"/>
        <end position="56"/>
    </location>
</feature>
<keyword evidence="2" id="KW-1003">Cell membrane</keyword>
<dbReference type="PANTHER" id="PTHR30619">
    <property type="entry name" value="DNA INTERNALIZATION/COMPETENCE PROTEIN COMEC/REC2"/>
    <property type="match status" value="1"/>
</dbReference>
<dbReference type="InterPro" id="IPR052159">
    <property type="entry name" value="Competence_DNA_uptake"/>
</dbReference>
<evidence type="ECO:0000313" key="9">
    <source>
        <dbReference type="EMBL" id="TKB03739.1"/>
    </source>
</evidence>
<dbReference type="InterPro" id="IPR004477">
    <property type="entry name" value="ComEC_N"/>
</dbReference>
<feature type="domain" description="Metallo-beta-lactamase" evidence="8">
    <location>
        <begin position="603"/>
        <end position="783"/>
    </location>
</feature>
<comment type="caution">
    <text evidence="9">The sequence shown here is derived from an EMBL/GenBank/DDBJ whole genome shotgun (WGS) entry which is preliminary data.</text>
</comment>
<feature type="transmembrane region" description="Helical" evidence="7">
    <location>
        <begin position="421"/>
        <end position="440"/>
    </location>
</feature>
<dbReference type="Gene3D" id="3.60.15.10">
    <property type="entry name" value="Ribonuclease Z/Hydroxyacylglutathione hydrolase-like"/>
    <property type="match status" value="1"/>
</dbReference>
<evidence type="ECO:0000256" key="6">
    <source>
        <dbReference type="SAM" id="MobiDB-lite"/>
    </source>
</evidence>
<dbReference type="GO" id="GO:0005886">
    <property type="term" value="C:plasma membrane"/>
    <property type="evidence" value="ECO:0007669"/>
    <property type="project" value="UniProtKB-SubCell"/>
</dbReference>
<evidence type="ECO:0000256" key="5">
    <source>
        <dbReference type="ARBA" id="ARBA00023136"/>
    </source>
</evidence>
<evidence type="ECO:0000259" key="8">
    <source>
        <dbReference type="SMART" id="SM00849"/>
    </source>
</evidence>
<comment type="subcellular location">
    <subcellularLocation>
        <location evidence="1">Cell membrane</location>
        <topology evidence="1">Multi-pass membrane protein</topology>
    </subcellularLocation>
</comment>